<evidence type="ECO:0000256" key="9">
    <source>
        <dbReference type="SAM" id="MobiDB-lite"/>
    </source>
</evidence>
<dbReference type="GO" id="GO:0005643">
    <property type="term" value="C:nuclear pore"/>
    <property type="evidence" value="ECO:0007669"/>
    <property type="project" value="UniProtKB-SubCell"/>
</dbReference>
<evidence type="ECO:0000256" key="4">
    <source>
        <dbReference type="ARBA" id="ARBA00023242"/>
    </source>
</evidence>
<protein>
    <recommendedName>
        <fullName evidence="6">Nucleoporin NUP42</fullName>
    </recommendedName>
    <alternativeName>
        <fullName evidence="7">Nucleoporin-like protein 2</fullName>
    </alternativeName>
</protein>
<evidence type="ECO:0000256" key="5">
    <source>
        <dbReference type="ARBA" id="ARBA00037262"/>
    </source>
</evidence>
<comment type="function">
    <text evidence="5">Required for the export of mRNAs containing poly(A) tails from the nucleus into the cytoplasm.</text>
</comment>
<dbReference type="PROSITE" id="PS50103">
    <property type="entry name" value="ZF_C3H1"/>
    <property type="match status" value="1"/>
</dbReference>
<evidence type="ECO:0000259" key="10">
    <source>
        <dbReference type="PROSITE" id="PS50103"/>
    </source>
</evidence>
<dbReference type="InParanoid" id="A0A1S2ZST4"/>
<keyword evidence="3" id="KW-0906">Nuclear pore complex</keyword>
<dbReference type="eggNOG" id="ENOG502R2TD">
    <property type="taxonomic scope" value="Eukaryota"/>
</dbReference>
<dbReference type="InterPro" id="IPR051767">
    <property type="entry name" value="Nucleoporin_NUP42"/>
</dbReference>
<keyword evidence="11" id="KW-1185">Reference proteome</keyword>
<evidence type="ECO:0000313" key="12">
    <source>
        <dbReference type="RefSeq" id="XP_007524014.1"/>
    </source>
</evidence>
<proteinExistence type="predicted"/>
<evidence type="ECO:0000256" key="8">
    <source>
        <dbReference type="PROSITE-ProRule" id="PRU00723"/>
    </source>
</evidence>
<dbReference type="GO" id="GO:0008270">
    <property type="term" value="F:zinc ion binding"/>
    <property type="evidence" value="ECO:0007669"/>
    <property type="project" value="UniProtKB-KW"/>
</dbReference>
<feature type="domain" description="C3H1-type" evidence="10">
    <location>
        <begin position="1"/>
        <end position="25"/>
    </location>
</feature>
<feature type="compositionally biased region" description="Polar residues" evidence="9">
    <location>
        <begin position="88"/>
        <end position="100"/>
    </location>
</feature>
<accession>A0A1S2ZST4</accession>
<dbReference type="InterPro" id="IPR000571">
    <property type="entry name" value="Znf_CCCH"/>
</dbReference>
<evidence type="ECO:0000256" key="3">
    <source>
        <dbReference type="ARBA" id="ARBA00023132"/>
    </source>
</evidence>
<dbReference type="PANTHER" id="PTHR46527:SF1">
    <property type="entry name" value="NUCLEOPORIN NUP42"/>
    <property type="match status" value="1"/>
</dbReference>
<dbReference type="Proteomes" id="UP001652624">
    <property type="component" value="Chromosome 8"/>
</dbReference>
<evidence type="ECO:0000256" key="2">
    <source>
        <dbReference type="ARBA" id="ARBA00004567"/>
    </source>
</evidence>
<keyword evidence="8" id="KW-0862">Zinc</keyword>
<dbReference type="OMA" id="CHNEHFD"/>
<feature type="compositionally biased region" description="Low complexity" evidence="9">
    <location>
        <begin position="345"/>
        <end position="361"/>
    </location>
</feature>
<keyword evidence="3" id="KW-0509">mRNA transport</keyword>
<dbReference type="RefSeq" id="XP_007524014.1">
    <property type="nucleotide sequence ID" value="XM_007523952.3"/>
</dbReference>
<dbReference type="STRING" id="9365.ENSEEUP00000006135"/>
<keyword evidence="8" id="KW-0479">Metal-binding</keyword>
<keyword evidence="3" id="KW-0811">Translocation</keyword>
<dbReference type="OrthoDB" id="20729at2759"/>
<dbReference type="GO" id="GO:0005654">
    <property type="term" value="C:nucleoplasm"/>
    <property type="evidence" value="ECO:0007669"/>
    <property type="project" value="Ensembl"/>
</dbReference>
<keyword evidence="8" id="KW-0863">Zinc-finger</keyword>
<dbReference type="GO" id="GO:0005049">
    <property type="term" value="F:nuclear export signal receptor activity"/>
    <property type="evidence" value="ECO:0007669"/>
    <property type="project" value="Ensembl"/>
</dbReference>
<dbReference type="PANTHER" id="PTHR46527">
    <property type="entry name" value="NUCLEOPORIN-LIKE PROTEIN 2"/>
    <property type="match status" value="1"/>
</dbReference>
<keyword evidence="3" id="KW-0653">Protein transport</keyword>
<feature type="compositionally biased region" description="Low complexity" evidence="9">
    <location>
        <begin position="76"/>
        <end position="87"/>
    </location>
</feature>
<evidence type="ECO:0000313" key="11">
    <source>
        <dbReference type="Proteomes" id="UP001652624"/>
    </source>
</evidence>
<dbReference type="FunCoup" id="A0A1S2ZST4">
    <property type="interactions" value="2663"/>
</dbReference>
<feature type="compositionally biased region" description="Polar residues" evidence="9">
    <location>
        <begin position="37"/>
        <end position="66"/>
    </location>
</feature>
<gene>
    <name evidence="12" type="primary">NUP42</name>
</gene>
<keyword evidence="3" id="KW-0813">Transport</keyword>
<dbReference type="GeneID" id="103114302"/>
<organism evidence="11 12">
    <name type="scientific">Erinaceus europaeus</name>
    <name type="common">Western European hedgehog</name>
    <dbReference type="NCBI Taxonomy" id="9365"/>
    <lineage>
        <taxon>Eukaryota</taxon>
        <taxon>Metazoa</taxon>
        <taxon>Chordata</taxon>
        <taxon>Craniata</taxon>
        <taxon>Vertebrata</taxon>
        <taxon>Euteleostomi</taxon>
        <taxon>Mammalia</taxon>
        <taxon>Eutheria</taxon>
        <taxon>Laurasiatheria</taxon>
        <taxon>Eulipotyphla</taxon>
        <taxon>Erinaceidae</taxon>
        <taxon>Erinaceinae</taxon>
        <taxon>Erinaceus</taxon>
    </lineage>
</organism>
<keyword evidence="4" id="KW-0539">Nucleus</keyword>
<feature type="zinc finger region" description="C3H1-type" evidence="8">
    <location>
        <begin position="1"/>
        <end position="25"/>
    </location>
</feature>
<evidence type="ECO:0000256" key="7">
    <source>
        <dbReference type="ARBA" id="ARBA00042384"/>
    </source>
</evidence>
<feature type="region of interest" description="Disordered" evidence="9">
    <location>
        <begin position="25"/>
        <end position="107"/>
    </location>
</feature>
<feature type="compositionally biased region" description="Polar residues" evidence="9">
    <location>
        <begin position="362"/>
        <end position="371"/>
    </location>
</feature>
<dbReference type="CTD" id="11097"/>
<dbReference type="SMART" id="SM00356">
    <property type="entry name" value="ZnF_C3H1"/>
    <property type="match status" value="1"/>
</dbReference>
<sequence length="412" mass="44057">MTICQFFLQGRCRFGDRCWNEHPGARGAGGGRQQQASGTNRRGWNTTSERYSTIIQPSSFTKSSPWGGSRDQEKPSFGSLDSGASSSRNRGFGSSHNPFASVNADEQKDERKLLEGIAKDMEVWESSGQWMFSVYSPVNTKPNISGFTDISPEELRFEYQKLQTSNDLQTYLNSIQQLVSQWKDRVNELKSRNTSTKIVLFSNTKDGVNHSAPAFGFGSRQTTFGSQGFPMNKSSSDNVQNFSFKTSPISSGSPSVFGNTPAFGAVSSASSVITTSAPAFGFGKPGMTSTISFSFKNPAISSSGPPGFSGFPASTVTGPAGAPAFGSSSSMTGFGSSASQSHIVSSKSSSDASGNSSRLSSFPVSNGSTSRGDLLFTPKDQLTTEELEQFQCKKFTPGKIPIKPPPVELLDI</sequence>
<dbReference type="GO" id="GO:0031965">
    <property type="term" value="C:nuclear membrane"/>
    <property type="evidence" value="ECO:0007669"/>
    <property type="project" value="UniProtKB-SubCell"/>
</dbReference>
<dbReference type="GO" id="GO:0005829">
    <property type="term" value="C:cytosol"/>
    <property type="evidence" value="ECO:0007669"/>
    <property type="project" value="Ensembl"/>
</dbReference>
<evidence type="ECO:0000256" key="6">
    <source>
        <dbReference type="ARBA" id="ARBA00039886"/>
    </source>
</evidence>
<dbReference type="GO" id="GO:0006611">
    <property type="term" value="P:protein export from nucleus"/>
    <property type="evidence" value="ECO:0007669"/>
    <property type="project" value="Ensembl"/>
</dbReference>
<feature type="region of interest" description="Disordered" evidence="9">
    <location>
        <begin position="345"/>
        <end position="380"/>
    </location>
</feature>
<evidence type="ECO:0000256" key="1">
    <source>
        <dbReference type="ARBA" id="ARBA00004335"/>
    </source>
</evidence>
<dbReference type="AlphaFoldDB" id="A0A1S2ZST4"/>
<comment type="subcellular location">
    <subcellularLocation>
        <location evidence="1">Nucleus membrane</location>
        <topology evidence="1">Peripheral membrane protein</topology>
        <orientation evidence="1">Cytoplasmic side</orientation>
    </subcellularLocation>
    <subcellularLocation>
        <location evidence="2">Nucleus</location>
        <location evidence="2">Nuclear pore complex</location>
    </subcellularLocation>
</comment>
<reference evidence="12" key="1">
    <citation type="submission" date="2025-08" db="UniProtKB">
        <authorList>
            <consortium name="RefSeq"/>
        </authorList>
    </citation>
    <scope>IDENTIFICATION</scope>
</reference>
<name>A0A1S2ZST4_ERIEU</name>